<sequence length="127" mass="13972">MAGLAIDRDGVGFSVDEGRPRAIDLAFLARQTMGNKNLENDILQLYRKQLRKFEPDWAKAKSLPNLEITIHGMRSAALGVGATSIAELSRSAEQELRQNGTQMGEIYAQLGDAVRVALEFIDQILGE</sequence>
<dbReference type="InterPro" id="IPR036641">
    <property type="entry name" value="HPT_dom_sf"/>
</dbReference>
<reference evidence="1 2" key="1">
    <citation type="submission" date="2019-03" db="EMBL/GenBank/DDBJ databases">
        <title>Genomic Encyclopedia of Type Strains, Phase III (KMG-III): the genomes of soil and plant-associated and newly described type strains.</title>
        <authorList>
            <person name="Whitman W."/>
        </authorList>
    </citation>
    <scope>NUCLEOTIDE SEQUENCE [LARGE SCALE GENOMIC DNA]</scope>
    <source>
        <strain evidence="1 2">CGMCC 1.7002</strain>
    </source>
</reference>
<dbReference type="EMBL" id="SNYR01000001">
    <property type="protein sequence ID" value="TDQ66714.1"/>
    <property type="molecule type" value="Genomic_DNA"/>
</dbReference>
<comment type="caution">
    <text evidence="1">The sequence shown here is derived from an EMBL/GenBank/DDBJ whole genome shotgun (WGS) entry which is preliminary data.</text>
</comment>
<accession>A0A4R6VVG4</accession>
<evidence type="ECO:0008006" key="3">
    <source>
        <dbReference type="Google" id="ProtNLM"/>
    </source>
</evidence>
<protein>
    <recommendedName>
        <fullName evidence="3">Hpt domain-containing protein</fullName>
    </recommendedName>
</protein>
<organism evidence="1 2">
    <name type="scientific">Maritalea mobilis</name>
    <dbReference type="NCBI Taxonomy" id="483324"/>
    <lineage>
        <taxon>Bacteria</taxon>
        <taxon>Pseudomonadati</taxon>
        <taxon>Pseudomonadota</taxon>
        <taxon>Alphaproteobacteria</taxon>
        <taxon>Hyphomicrobiales</taxon>
        <taxon>Devosiaceae</taxon>
        <taxon>Maritalea</taxon>
    </lineage>
</organism>
<proteinExistence type="predicted"/>
<evidence type="ECO:0000313" key="1">
    <source>
        <dbReference type="EMBL" id="TDQ66714.1"/>
    </source>
</evidence>
<dbReference type="Proteomes" id="UP000295391">
    <property type="component" value="Unassembled WGS sequence"/>
</dbReference>
<dbReference type="Gene3D" id="1.20.120.160">
    <property type="entry name" value="HPT domain"/>
    <property type="match status" value="1"/>
</dbReference>
<gene>
    <name evidence="1" type="ORF">ATL17_0717</name>
</gene>
<dbReference type="RefSeq" id="WP_133571390.1">
    <property type="nucleotide sequence ID" value="NZ_SNYR01000001.1"/>
</dbReference>
<evidence type="ECO:0000313" key="2">
    <source>
        <dbReference type="Proteomes" id="UP000295391"/>
    </source>
</evidence>
<dbReference type="SUPFAM" id="SSF47226">
    <property type="entry name" value="Histidine-containing phosphotransfer domain, HPT domain"/>
    <property type="match status" value="1"/>
</dbReference>
<dbReference type="GO" id="GO:0000160">
    <property type="term" value="P:phosphorelay signal transduction system"/>
    <property type="evidence" value="ECO:0007669"/>
    <property type="project" value="InterPro"/>
</dbReference>
<dbReference type="AlphaFoldDB" id="A0A4R6VVG4"/>
<dbReference type="OrthoDB" id="8454588at2"/>
<name>A0A4R6VVG4_9HYPH</name>
<keyword evidence="2" id="KW-1185">Reference proteome</keyword>